<evidence type="ECO:0000313" key="3">
    <source>
        <dbReference type="Proteomes" id="UP000032675"/>
    </source>
</evidence>
<feature type="compositionally biased region" description="Low complexity" evidence="1">
    <location>
        <begin position="156"/>
        <end position="170"/>
    </location>
</feature>
<feature type="region of interest" description="Disordered" evidence="1">
    <location>
        <begin position="156"/>
        <end position="195"/>
    </location>
</feature>
<dbReference type="Pfam" id="PF04386">
    <property type="entry name" value="SspB"/>
    <property type="match status" value="1"/>
</dbReference>
<evidence type="ECO:0008006" key="4">
    <source>
        <dbReference type="Google" id="ProtNLM"/>
    </source>
</evidence>
<dbReference type="InterPro" id="IPR036760">
    <property type="entry name" value="SspB-like_sf"/>
</dbReference>
<dbReference type="Gene3D" id="2.30.30.220">
    <property type="entry name" value="SspB-like"/>
    <property type="match status" value="1"/>
</dbReference>
<organism evidence="2 3">
    <name type="scientific">Komagataeibacter europaeus NBRC 3261</name>
    <dbReference type="NCBI Taxonomy" id="1234669"/>
    <lineage>
        <taxon>Bacteria</taxon>
        <taxon>Pseudomonadati</taxon>
        <taxon>Pseudomonadota</taxon>
        <taxon>Alphaproteobacteria</taxon>
        <taxon>Acetobacterales</taxon>
        <taxon>Acetobacteraceae</taxon>
        <taxon>Komagataeibacter</taxon>
    </lineage>
</organism>
<dbReference type="SUPFAM" id="SSF101738">
    <property type="entry name" value="SspB-like"/>
    <property type="match status" value="1"/>
</dbReference>
<sequence length="195" mass="20933">MSDDHDEENGFDTAIPDSLMPYDSWIEDAYRQVMLRALEYAAAQGLPGDHHFYLTFRTDWPGVEMPDRLRAQYPHEITIVLQHQFWDLKVDRAHQIISVGLSFGGIPSTLVIPVAAVSAFADPHIRLALRFTVPEQPPVTAAAPNVVPVQPAPVDTAQAAPAADTAAGGADADKGEGSQVVSLAAFRKKGPGGPG</sequence>
<dbReference type="EMBL" id="BANI01000120">
    <property type="protein sequence ID" value="GAN97040.1"/>
    <property type="molecule type" value="Genomic_DNA"/>
</dbReference>
<dbReference type="Proteomes" id="UP000032675">
    <property type="component" value="Unassembled WGS sequence"/>
</dbReference>
<name>A0A0D6Q236_KOMEU</name>
<comment type="caution">
    <text evidence="2">The sequence shown here is derived from an EMBL/GenBank/DDBJ whole genome shotgun (WGS) entry which is preliminary data.</text>
</comment>
<gene>
    <name evidence="2" type="ORF">Geu3261_0137_012</name>
</gene>
<feature type="compositionally biased region" description="Basic residues" evidence="1">
    <location>
        <begin position="186"/>
        <end position="195"/>
    </location>
</feature>
<proteinExistence type="predicted"/>
<dbReference type="RefSeq" id="WP_048851648.1">
    <property type="nucleotide sequence ID" value="NZ_BANI01000120.1"/>
</dbReference>
<dbReference type="InterPro" id="IPR007481">
    <property type="entry name" value="SspB"/>
</dbReference>
<accession>A0A0D6Q236</accession>
<dbReference type="AlphaFoldDB" id="A0A0D6Q236"/>
<protein>
    <recommendedName>
        <fullName evidence="4">Stringent starvation protein B</fullName>
    </recommendedName>
</protein>
<reference evidence="2 3" key="1">
    <citation type="submission" date="2012-11" db="EMBL/GenBank/DDBJ databases">
        <title>Whole genome sequence of Gluconacetobacter europaeus NBRC3261.</title>
        <authorList>
            <person name="Azuma Y."/>
            <person name="Higashiura N."/>
            <person name="Hirakawa H."/>
            <person name="Matsushita K."/>
        </authorList>
    </citation>
    <scope>NUCLEOTIDE SEQUENCE [LARGE SCALE GENOMIC DNA]</scope>
    <source>
        <strain evidence="2 3">NBRC 3261</strain>
    </source>
</reference>
<evidence type="ECO:0000256" key="1">
    <source>
        <dbReference type="SAM" id="MobiDB-lite"/>
    </source>
</evidence>
<evidence type="ECO:0000313" key="2">
    <source>
        <dbReference type="EMBL" id="GAN97040.1"/>
    </source>
</evidence>